<comment type="subcellular location">
    <subcellularLocation>
        <location evidence="1">Membrane</location>
        <topology evidence="1">Single-pass membrane protein</topology>
    </subcellularLocation>
</comment>
<keyword evidence="2" id="KW-0433">Leucine-rich repeat</keyword>
<dbReference type="InterPro" id="IPR013210">
    <property type="entry name" value="LRR_N_plant-typ"/>
</dbReference>
<evidence type="ECO:0000256" key="5">
    <source>
        <dbReference type="ARBA" id="ARBA00022737"/>
    </source>
</evidence>
<keyword evidence="7" id="KW-0472">Membrane</keyword>
<evidence type="ECO:0000313" key="9">
    <source>
        <dbReference type="EMBL" id="KAH7522645.1"/>
    </source>
</evidence>
<dbReference type="Gene3D" id="3.80.10.10">
    <property type="entry name" value="Ribonuclease Inhibitor"/>
    <property type="match status" value="1"/>
</dbReference>
<dbReference type="InterPro" id="IPR032675">
    <property type="entry name" value="LRR_dom_sf"/>
</dbReference>
<dbReference type="InterPro" id="IPR053211">
    <property type="entry name" value="DNA_repair-toleration"/>
</dbReference>
<accession>A0A978V5L2</accession>
<evidence type="ECO:0000313" key="10">
    <source>
        <dbReference type="Proteomes" id="UP000813462"/>
    </source>
</evidence>
<dbReference type="Pfam" id="PF08263">
    <property type="entry name" value="LRRNT_2"/>
    <property type="match status" value="1"/>
</dbReference>
<keyword evidence="4" id="KW-0732">Signal</keyword>
<evidence type="ECO:0000256" key="7">
    <source>
        <dbReference type="ARBA" id="ARBA00023136"/>
    </source>
</evidence>
<dbReference type="EMBL" id="JAEACU010000007">
    <property type="protein sequence ID" value="KAH7522645.1"/>
    <property type="molecule type" value="Genomic_DNA"/>
</dbReference>
<evidence type="ECO:0000259" key="8">
    <source>
        <dbReference type="Pfam" id="PF08263"/>
    </source>
</evidence>
<dbReference type="SUPFAM" id="SSF52058">
    <property type="entry name" value="L domain-like"/>
    <property type="match status" value="1"/>
</dbReference>
<gene>
    <name evidence="9" type="ORF">FEM48_Zijuj07G0160700</name>
</gene>
<comment type="caution">
    <text evidence="9">The sequence shown here is derived from an EMBL/GenBank/DDBJ whole genome shotgun (WGS) entry which is preliminary data.</text>
</comment>
<sequence length="126" mass="14385">MIMHNFLTCQYALSSSTPSWTTNRTNTDMLALLAFKSQIELPSNSSILSSWNTNTNFCNWVGVSCSLRHQRVTGLNLQFKKLKGTISPHIGNLSFIRHLNLYNNCFYGPLPETIGQLHRLRLIDLR</sequence>
<dbReference type="PANTHER" id="PTHR48060:SF21">
    <property type="entry name" value="L DOMAIN-LIKE PROTEIN"/>
    <property type="match status" value="1"/>
</dbReference>
<evidence type="ECO:0000256" key="1">
    <source>
        <dbReference type="ARBA" id="ARBA00004167"/>
    </source>
</evidence>
<protein>
    <recommendedName>
        <fullName evidence="8">Leucine-rich repeat-containing N-terminal plant-type domain-containing protein</fullName>
    </recommendedName>
</protein>
<keyword evidence="6" id="KW-1133">Transmembrane helix</keyword>
<dbReference type="AlphaFoldDB" id="A0A978V5L2"/>
<keyword evidence="5" id="KW-0677">Repeat</keyword>
<evidence type="ECO:0000256" key="4">
    <source>
        <dbReference type="ARBA" id="ARBA00022729"/>
    </source>
</evidence>
<keyword evidence="3" id="KW-0812">Transmembrane</keyword>
<proteinExistence type="predicted"/>
<evidence type="ECO:0000256" key="6">
    <source>
        <dbReference type="ARBA" id="ARBA00022989"/>
    </source>
</evidence>
<evidence type="ECO:0000256" key="3">
    <source>
        <dbReference type="ARBA" id="ARBA00022692"/>
    </source>
</evidence>
<name>A0A978V5L2_ZIZJJ</name>
<dbReference type="GO" id="GO:0016020">
    <property type="term" value="C:membrane"/>
    <property type="evidence" value="ECO:0007669"/>
    <property type="project" value="UniProtKB-SubCell"/>
</dbReference>
<feature type="domain" description="Leucine-rich repeat-containing N-terminal plant-type" evidence="8">
    <location>
        <begin position="26"/>
        <end position="66"/>
    </location>
</feature>
<dbReference type="PANTHER" id="PTHR48060">
    <property type="entry name" value="DNA DAMAGE-REPAIR/TOLERATION PROTEIN DRT100"/>
    <property type="match status" value="1"/>
</dbReference>
<reference evidence="9" key="1">
    <citation type="journal article" date="2021" name="Front. Plant Sci.">
        <title>Chromosome-Scale Genome Assembly for Chinese Sour Jujube and Insights Into Its Genome Evolution and Domestication Signature.</title>
        <authorList>
            <person name="Shen L.-Y."/>
            <person name="Luo H."/>
            <person name="Wang X.-L."/>
            <person name="Wang X.-M."/>
            <person name="Qiu X.-J."/>
            <person name="Liu H."/>
            <person name="Zhou S.-S."/>
            <person name="Jia K.-H."/>
            <person name="Nie S."/>
            <person name="Bao Y.-T."/>
            <person name="Zhang R.-G."/>
            <person name="Yun Q.-Z."/>
            <person name="Chai Y.-H."/>
            <person name="Lu J.-Y."/>
            <person name="Li Y."/>
            <person name="Zhao S.-W."/>
            <person name="Mao J.-F."/>
            <person name="Jia S.-G."/>
            <person name="Mao Y.-M."/>
        </authorList>
    </citation>
    <scope>NUCLEOTIDE SEQUENCE</scope>
    <source>
        <strain evidence="9">AT0</strain>
        <tissue evidence="9">Leaf</tissue>
    </source>
</reference>
<dbReference type="Proteomes" id="UP000813462">
    <property type="component" value="Unassembled WGS sequence"/>
</dbReference>
<evidence type="ECO:0000256" key="2">
    <source>
        <dbReference type="ARBA" id="ARBA00022614"/>
    </source>
</evidence>
<dbReference type="FunFam" id="3.80.10.10:FF:000129">
    <property type="entry name" value="Leucine-rich repeat receptor-like kinase"/>
    <property type="match status" value="1"/>
</dbReference>
<organism evidence="9 10">
    <name type="scientific">Ziziphus jujuba var. spinosa</name>
    <dbReference type="NCBI Taxonomy" id="714518"/>
    <lineage>
        <taxon>Eukaryota</taxon>
        <taxon>Viridiplantae</taxon>
        <taxon>Streptophyta</taxon>
        <taxon>Embryophyta</taxon>
        <taxon>Tracheophyta</taxon>
        <taxon>Spermatophyta</taxon>
        <taxon>Magnoliopsida</taxon>
        <taxon>eudicotyledons</taxon>
        <taxon>Gunneridae</taxon>
        <taxon>Pentapetalae</taxon>
        <taxon>rosids</taxon>
        <taxon>fabids</taxon>
        <taxon>Rosales</taxon>
        <taxon>Rhamnaceae</taxon>
        <taxon>Paliureae</taxon>
        <taxon>Ziziphus</taxon>
    </lineage>
</organism>